<dbReference type="EMBL" id="AP012035">
    <property type="protein sequence ID" value="BAJ79492.1"/>
    <property type="molecule type" value="Genomic_DNA"/>
</dbReference>
<dbReference type="Proteomes" id="UP000007100">
    <property type="component" value="Chromosome"/>
</dbReference>
<dbReference type="HOGENOM" id="CLU_038143_2_0_5"/>
<accession>F0J1B0</accession>
<proteinExistence type="predicted"/>
<dbReference type="InterPro" id="IPR001173">
    <property type="entry name" value="Glyco_trans_2-like"/>
</dbReference>
<dbReference type="Pfam" id="PF00535">
    <property type="entry name" value="Glycos_transf_2"/>
    <property type="match status" value="1"/>
</dbReference>
<dbReference type="CDD" id="cd06423">
    <property type="entry name" value="CESA_like"/>
    <property type="match status" value="1"/>
</dbReference>
<protein>
    <submittedName>
        <fullName evidence="1">Putative glycosyltransferase</fullName>
    </submittedName>
</protein>
<dbReference type="NCBIfam" id="TIGR03469">
    <property type="entry name" value="HpnB"/>
    <property type="match status" value="1"/>
</dbReference>
<dbReference type="InterPro" id="IPR017832">
    <property type="entry name" value="Glyco_trans_2_hopen-assoc_HpnB"/>
</dbReference>
<evidence type="ECO:0000313" key="2">
    <source>
        <dbReference type="Proteomes" id="UP000007100"/>
    </source>
</evidence>
<dbReference type="InterPro" id="IPR029044">
    <property type="entry name" value="Nucleotide-diphossugar_trans"/>
</dbReference>
<dbReference type="PANTHER" id="PTHR43646:SF3">
    <property type="entry name" value="SLR1566 PROTEIN"/>
    <property type="match status" value="1"/>
</dbReference>
<dbReference type="AlphaFoldDB" id="F0J1B0"/>
<dbReference type="GO" id="GO:0016740">
    <property type="term" value="F:transferase activity"/>
    <property type="evidence" value="ECO:0007669"/>
    <property type="project" value="UniProtKB-KW"/>
</dbReference>
<gene>
    <name evidence="1" type="ordered locus">ACMV_01450</name>
</gene>
<sequence>MTLLALLALLAWIYLYLLHGQFWQSGPELAPARPATAVPVDIIVPARDEAETIGAVVQSLLAQDYAGPFRVILVDDGSTDRTGDIAIRAANGDPRFALLRGGEKPAGWSGKLWALEQGVAHGAAPVLLFTDADIVHDPRHLATLAARLVTPERGARLDMVSEMVRLNCESAAERALVPAFVYFFQMLYPFARVNDPLDGTAAAAGGTVLIRREALERAGGLAAMHGALIDDVTLAGRVKRGGAVFLGHSGLARSIRPYPRLAEIRAMISRTAFTQLHYSGLLLALTLAGLAVVWLVPPLALLFGHEVAALCGLIASLLAVLSYQPTLRRYGRGWYWGLALPLIALVYMEATLASALRYWRGTGAAWKSRDYGADA</sequence>
<dbReference type="Gene3D" id="3.90.550.10">
    <property type="entry name" value="Spore Coat Polysaccharide Biosynthesis Protein SpsA, Chain A"/>
    <property type="match status" value="1"/>
</dbReference>
<dbReference type="SUPFAM" id="SSF53448">
    <property type="entry name" value="Nucleotide-diphospho-sugar transferases"/>
    <property type="match status" value="1"/>
</dbReference>
<keyword evidence="1" id="KW-0808">Transferase</keyword>
<name>F0J1B0_ACIMA</name>
<dbReference type="PANTHER" id="PTHR43646">
    <property type="entry name" value="GLYCOSYLTRANSFERASE"/>
    <property type="match status" value="1"/>
</dbReference>
<dbReference type="OrthoDB" id="9806525at2"/>
<dbReference type="KEGG" id="amv:ACMV_01450"/>
<keyword evidence="2" id="KW-1185">Reference proteome</keyword>
<dbReference type="RefSeq" id="WP_013639206.1">
    <property type="nucleotide sequence ID" value="NC_015186.1"/>
</dbReference>
<organism evidence="1 2">
    <name type="scientific">Acidiphilium multivorum (strain DSM 11245 / JCM 8867 / NBRC 100883 / AIU 301)</name>
    <dbReference type="NCBI Taxonomy" id="926570"/>
    <lineage>
        <taxon>Bacteria</taxon>
        <taxon>Pseudomonadati</taxon>
        <taxon>Pseudomonadota</taxon>
        <taxon>Alphaproteobacteria</taxon>
        <taxon>Acetobacterales</taxon>
        <taxon>Acidocellaceae</taxon>
        <taxon>Acidiphilium</taxon>
    </lineage>
</organism>
<evidence type="ECO:0000313" key="1">
    <source>
        <dbReference type="EMBL" id="BAJ79492.1"/>
    </source>
</evidence>
<reference evidence="1 2" key="1">
    <citation type="submission" date="2010-12" db="EMBL/GenBank/DDBJ databases">
        <title>Whole genome sequence of Acidiphilium multivorum AIU301.</title>
        <authorList>
            <person name="Narita-Yamada S."/>
            <person name="Nakamura S."/>
            <person name="Ito N."/>
            <person name="Takarada H."/>
            <person name="Katano Y."/>
            <person name="Nakazawa H."/>
            <person name="Hosoyama A."/>
            <person name="Yamada R."/>
            <person name="Fujita N."/>
        </authorList>
    </citation>
    <scope>NUCLEOTIDE SEQUENCE [LARGE SCALE GENOMIC DNA]</scope>
    <source>
        <strain evidence="2">DSM 11245 / JCM 8867 / AIU301</strain>
    </source>
</reference>